<feature type="domain" description="Pili assembly chaperone C-terminal" evidence="7">
    <location>
        <begin position="173"/>
        <end position="230"/>
    </location>
</feature>
<dbReference type="InterPro" id="IPR008962">
    <property type="entry name" value="PapD-like_sf"/>
</dbReference>
<reference evidence="9" key="1">
    <citation type="submission" date="2015-06" db="EMBL/GenBank/DDBJ databases">
        <authorList>
            <person name="Urmite Genomes"/>
        </authorList>
    </citation>
    <scope>NUCLEOTIDE SEQUENCE [LARGE SCALE GENOMIC DNA]</scope>
    <source>
        <strain evidence="9">CSUR P1867</strain>
    </source>
</reference>
<protein>
    <submittedName>
        <fullName evidence="8">Chaperone protein FimC</fullName>
    </submittedName>
</protein>
<dbReference type="InterPro" id="IPR050643">
    <property type="entry name" value="Periplasmic_pilus_chap"/>
</dbReference>
<dbReference type="RefSeq" id="WP_072062849.1">
    <property type="nucleotide sequence ID" value="NZ_CVRY01000001.1"/>
</dbReference>
<dbReference type="SUPFAM" id="SSF49354">
    <property type="entry name" value="PapD-like"/>
    <property type="match status" value="1"/>
</dbReference>
<keyword evidence="4" id="KW-0574">Periplasm</keyword>
<dbReference type="EMBL" id="CVRY01000001">
    <property type="protein sequence ID" value="CRL59532.1"/>
    <property type="molecule type" value="Genomic_DNA"/>
</dbReference>
<proteinExistence type="inferred from homology"/>
<evidence type="ECO:0000256" key="2">
    <source>
        <dbReference type="ARBA" id="ARBA00007399"/>
    </source>
</evidence>
<evidence type="ECO:0000256" key="5">
    <source>
        <dbReference type="ARBA" id="ARBA00023186"/>
    </source>
</evidence>
<organism evidence="8 9">
    <name type="scientific">Proteus penneri</name>
    <dbReference type="NCBI Taxonomy" id="102862"/>
    <lineage>
        <taxon>Bacteria</taxon>
        <taxon>Pseudomonadati</taxon>
        <taxon>Pseudomonadota</taxon>
        <taxon>Gammaproteobacteria</taxon>
        <taxon>Enterobacterales</taxon>
        <taxon>Morganellaceae</taxon>
        <taxon>Proteus</taxon>
    </lineage>
</organism>
<evidence type="ECO:0000259" key="6">
    <source>
        <dbReference type="Pfam" id="PF00345"/>
    </source>
</evidence>
<sequence length="243" mass="27496">MKKILLIKCIIYLFISSFSLYTIAGVSLKQTRVIFKATDKSKSVVIYNNSPNLYLAQSQINLTLNNQQIDNSFIIIPPLVRVEPNLSSTVKILPQSLSHLPKDKESVFFIAIQLIPESKKINSQEKSEINTEITVVIRFVIKLFYRPESLLEKSSSDFADKLSFSLVNNKLVIKNPSPYFMSLSQLKINGVLYSSPIPVMVPPLSEIALDNNEKVKDVSWQIIDDFGGYSSVYSQSLIEKNNR</sequence>
<accession>A0A0G4Q0T0</accession>
<dbReference type="GO" id="GO:0071555">
    <property type="term" value="P:cell wall organization"/>
    <property type="evidence" value="ECO:0007669"/>
    <property type="project" value="InterPro"/>
</dbReference>
<dbReference type="Proteomes" id="UP000183920">
    <property type="component" value="Unassembled WGS sequence"/>
</dbReference>
<dbReference type="GO" id="GO:0030288">
    <property type="term" value="C:outer membrane-bounded periplasmic space"/>
    <property type="evidence" value="ECO:0007669"/>
    <property type="project" value="InterPro"/>
</dbReference>
<comment type="similarity">
    <text evidence="2">Belongs to the periplasmic pilus chaperone family.</text>
</comment>
<keyword evidence="5" id="KW-0143">Chaperone</keyword>
<dbReference type="Pfam" id="PF00345">
    <property type="entry name" value="PapD_N"/>
    <property type="match status" value="1"/>
</dbReference>
<dbReference type="AlphaFoldDB" id="A0A0G4Q0T0"/>
<gene>
    <name evidence="8" type="primary">fimC</name>
    <name evidence="8" type="ORF">BN1804_00491</name>
</gene>
<dbReference type="InterPro" id="IPR036316">
    <property type="entry name" value="Pili_assmbl_chap_C_dom_sf"/>
</dbReference>
<dbReference type="InterPro" id="IPR001829">
    <property type="entry name" value="Pili_assmbl_chaperone_bac"/>
</dbReference>
<dbReference type="SUPFAM" id="SSF49584">
    <property type="entry name" value="Periplasmic chaperone C-domain"/>
    <property type="match status" value="1"/>
</dbReference>
<dbReference type="PANTHER" id="PTHR30251">
    <property type="entry name" value="PILUS ASSEMBLY CHAPERONE"/>
    <property type="match status" value="1"/>
</dbReference>
<dbReference type="PRINTS" id="PR00969">
    <property type="entry name" value="CHAPERONPILI"/>
</dbReference>
<name>A0A0G4Q0T0_9GAMM</name>
<keyword evidence="3" id="KW-0732">Signal</keyword>
<comment type="subcellular location">
    <subcellularLocation>
        <location evidence="1">Periplasm</location>
    </subcellularLocation>
</comment>
<dbReference type="InterPro" id="IPR013783">
    <property type="entry name" value="Ig-like_fold"/>
</dbReference>
<dbReference type="PANTHER" id="PTHR30251:SF2">
    <property type="entry name" value="FIMBRIAL CHAPERONE YADV-RELATED"/>
    <property type="match status" value="1"/>
</dbReference>
<evidence type="ECO:0000259" key="7">
    <source>
        <dbReference type="Pfam" id="PF02753"/>
    </source>
</evidence>
<dbReference type="InterPro" id="IPR016147">
    <property type="entry name" value="Pili_assmbl_chaperone_N"/>
</dbReference>
<evidence type="ECO:0000313" key="8">
    <source>
        <dbReference type="EMBL" id="CRL59532.1"/>
    </source>
</evidence>
<evidence type="ECO:0000256" key="3">
    <source>
        <dbReference type="ARBA" id="ARBA00022729"/>
    </source>
</evidence>
<evidence type="ECO:0000256" key="1">
    <source>
        <dbReference type="ARBA" id="ARBA00004418"/>
    </source>
</evidence>
<dbReference type="InterPro" id="IPR016148">
    <property type="entry name" value="Pili_assmbl_chaperone_C"/>
</dbReference>
<evidence type="ECO:0000313" key="9">
    <source>
        <dbReference type="Proteomes" id="UP000183920"/>
    </source>
</evidence>
<dbReference type="Pfam" id="PF02753">
    <property type="entry name" value="PapD_C"/>
    <property type="match status" value="1"/>
</dbReference>
<feature type="domain" description="Pili assembly chaperone N-terminal" evidence="6">
    <location>
        <begin position="25"/>
        <end position="150"/>
    </location>
</feature>
<dbReference type="Gene3D" id="2.60.40.10">
    <property type="entry name" value="Immunoglobulins"/>
    <property type="match status" value="2"/>
</dbReference>
<evidence type="ECO:0000256" key="4">
    <source>
        <dbReference type="ARBA" id="ARBA00022764"/>
    </source>
</evidence>